<dbReference type="Pfam" id="PF18911">
    <property type="entry name" value="PKD_4"/>
    <property type="match status" value="1"/>
</dbReference>
<dbReference type="Pfam" id="PF00932">
    <property type="entry name" value="LTD"/>
    <property type="match status" value="3"/>
</dbReference>
<evidence type="ECO:0000259" key="2">
    <source>
        <dbReference type="PROSITE" id="PS51841"/>
    </source>
</evidence>
<dbReference type="PROSITE" id="PS51841">
    <property type="entry name" value="LTD"/>
    <property type="match status" value="2"/>
</dbReference>
<dbReference type="SUPFAM" id="SSF49299">
    <property type="entry name" value="PKD domain"/>
    <property type="match status" value="1"/>
</dbReference>
<dbReference type="EMBL" id="VMGN01000004">
    <property type="protein sequence ID" value="TSC94904.1"/>
    <property type="molecule type" value="Genomic_DNA"/>
</dbReference>
<dbReference type="InterPro" id="IPR001322">
    <property type="entry name" value="Lamin_tail_dom"/>
</dbReference>
<dbReference type="Gene3D" id="2.60.40.1260">
    <property type="entry name" value="Lamin Tail domain"/>
    <property type="match status" value="2"/>
</dbReference>
<organism evidence="3 4">
    <name type="scientific">Candidatus Berkelbacteria bacterium Athens1014_28</name>
    <dbReference type="NCBI Taxonomy" id="2017145"/>
    <lineage>
        <taxon>Bacteria</taxon>
        <taxon>Candidatus Berkelbacteria</taxon>
    </lineage>
</organism>
<evidence type="ECO:0000313" key="4">
    <source>
        <dbReference type="Proteomes" id="UP000316495"/>
    </source>
</evidence>
<protein>
    <submittedName>
        <fullName evidence="3">Nuclease</fullName>
    </submittedName>
</protein>
<dbReference type="Gene3D" id="2.60.40.10">
    <property type="entry name" value="Immunoglobulins"/>
    <property type="match status" value="1"/>
</dbReference>
<accession>A0A554LQ29</accession>
<dbReference type="Proteomes" id="UP000316495">
    <property type="component" value="Unassembled WGS sequence"/>
</dbReference>
<dbReference type="AlphaFoldDB" id="A0A554LQ29"/>
<evidence type="ECO:0000313" key="3">
    <source>
        <dbReference type="EMBL" id="TSC94904.1"/>
    </source>
</evidence>
<proteinExistence type="predicted"/>
<dbReference type="InterPro" id="IPR036415">
    <property type="entry name" value="Lamin_tail_dom_sf"/>
</dbReference>
<dbReference type="SUPFAM" id="SSF74853">
    <property type="entry name" value="Lamin A/C globular tail domain"/>
    <property type="match status" value="2"/>
</dbReference>
<evidence type="ECO:0000259" key="1">
    <source>
        <dbReference type="PROSITE" id="PS50093"/>
    </source>
</evidence>
<reference evidence="3 4" key="1">
    <citation type="submission" date="2017-07" db="EMBL/GenBank/DDBJ databases">
        <title>Mechanisms for carbon and nitrogen cycling indicate functional differentiation within the Candidate Phyla Radiation.</title>
        <authorList>
            <person name="Danczak R.E."/>
            <person name="Johnston M.D."/>
            <person name="Kenah C."/>
            <person name="Slattery M."/>
            <person name="Wrighton K.C."/>
            <person name="Wilkins M.J."/>
        </authorList>
    </citation>
    <scope>NUCLEOTIDE SEQUENCE [LARGE SCALE GENOMIC DNA]</scope>
    <source>
        <strain evidence="3">Athens1014_28</strain>
    </source>
</reference>
<dbReference type="InterPro" id="IPR035986">
    <property type="entry name" value="PKD_dom_sf"/>
</dbReference>
<gene>
    <name evidence="3" type="ORF">Athens101428_110</name>
</gene>
<dbReference type="CDD" id="cd00146">
    <property type="entry name" value="PKD"/>
    <property type="match status" value="1"/>
</dbReference>
<comment type="caution">
    <text evidence="3">The sequence shown here is derived from an EMBL/GenBank/DDBJ whole genome shotgun (WGS) entry which is preliminary data.</text>
</comment>
<feature type="domain" description="LTD" evidence="2">
    <location>
        <begin position="412"/>
        <end position="521"/>
    </location>
</feature>
<feature type="domain" description="LTD" evidence="2">
    <location>
        <begin position="183"/>
        <end position="298"/>
    </location>
</feature>
<dbReference type="InterPro" id="IPR013783">
    <property type="entry name" value="Ig-like_fold"/>
</dbReference>
<name>A0A554LQ29_9BACT</name>
<dbReference type="PROSITE" id="PS50093">
    <property type="entry name" value="PKD"/>
    <property type="match status" value="1"/>
</dbReference>
<feature type="domain" description="PKD" evidence="1">
    <location>
        <begin position="358"/>
        <end position="409"/>
    </location>
</feature>
<dbReference type="InterPro" id="IPR000601">
    <property type="entry name" value="PKD_dom"/>
</dbReference>
<sequence length="650" mass="75543">MIFSKKKKVFLKTGALIFIFSAFCFLCVQEIKAEDDRIIITEIMFDPEGSDSKGEWIEIYNNSDKKIIVEKKNLKIVENSGVCHKSNDDLEIDPNEYVVIVSDKKQFEENFCKGKEKCKYEGKIVDSSFSLKKDGEIKISFEGCKNWETEILYESTENSEKGYSIEWDEKGNRWEKSWTLGGTPGEKKSEPKKYFSEIEINEIFPNPEKGKTEYIELYNFSKKNEDLSGWILKDESKTGKYVFPNDSIVKAGDYFVVYKKEKEDDEKSFKFSLNNSGDESVYLFDPNGKEVSKMKYLGSKKNISWNFDGKKWRQSKFLTPGEENKFNNLPEIKLKIDEDVYENIYADFEVEAKDKDKDELKITWDFGDGHKSYLEKTRHKYEKEGNYLASVKVFDGSEDVMKNFKVEVEKYPRREVKIVEIMPNPEGLDSEGEWIRVKNNSDKVVDLKGWSVATGATEKTLVNHPIYNSIRIKAGEVKKIKRDDSYFSLGNKQAFVELRYPDGKIAHSLKYKEKASIKDNSIFQKEKGKKWEWIVDNEQGTMNNEQQAGNNEQGAMNNEVQGAGEENEDGLFVEKITQRPVEIEISSEMYRKLSNAIEDFNIDKIQNFSIRQENGKYFFSSESIPSEHYAKKFLEHLLQKINTFLNSLFI</sequence>